<comment type="caution">
    <text evidence="1">The sequence shown here is derived from an EMBL/GenBank/DDBJ whole genome shotgun (WGS) entry which is preliminary data.</text>
</comment>
<protein>
    <submittedName>
        <fullName evidence="1">Uncharacterized protein</fullName>
    </submittedName>
</protein>
<feature type="non-terminal residue" evidence="1">
    <location>
        <position position="1"/>
    </location>
</feature>
<dbReference type="AlphaFoldDB" id="A0ABD0Q3Y3"/>
<accession>A0ABD0Q3Y3</accession>
<gene>
    <name evidence="1" type="ORF">M9458_023270</name>
</gene>
<keyword evidence="2" id="KW-1185">Reference proteome</keyword>
<evidence type="ECO:0000313" key="1">
    <source>
        <dbReference type="EMBL" id="KAL0180864.1"/>
    </source>
</evidence>
<feature type="non-terminal residue" evidence="1">
    <location>
        <position position="58"/>
    </location>
</feature>
<proteinExistence type="predicted"/>
<organism evidence="1 2">
    <name type="scientific">Cirrhinus mrigala</name>
    <name type="common">Mrigala</name>
    <dbReference type="NCBI Taxonomy" id="683832"/>
    <lineage>
        <taxon>Eukaryota</taxon>
        <taxon>Metazoa</taxon>
        <taxon>Chordata</taxon>
        <taxon>Craniata</taxon>
        <taxon>Vertebrata</taxon>
        <taxon>Euteleostomi</taxon>
        <taxon>Actinopterygii</taxon>
        <taxon>Neopterygii</taxon>
        <taxon>Teleostei</taxon>
        <taxon>Ostariophysi</taxon>
        <taxon>Cypriniformes</taxon>
        <taxon>Cyprinidae</taxon>
        <taxon>Labeoninae</taxon>
        <taxon>Labeonini</taxon>
        <taxon>Cirrhinus</taxon>
    </lineage>
</organism>
<dbReference type="EMBL" id="JAMKFB020000011">
    <property type="protein sequence ID" value="KAL0180864.1"/>
    <property type="molecule type" value="Genomic_DNA"/>
</dbReference>
<evidence type="ECO:0000313" key="2">
    <source>
        <dbReference type="Proteomes" id="UP001529510"/>
    </source>
</evidence>
<name>A0ABD0Q3Y3_CIRMR</name>
<sequence length="58" mass="6075">HPGATPLCTALGGNVGFVGHSYSTTPTSRDSGAHRFHHITPHIFSRPGAHTVSSRGLQ</sequence>
<dbReference type="Proteomes" id="UP001529510">
    <property type="component" value="Unassembled WGS sequence"/>
</dbReference>
<reference evidence="1 2" key="1">
    <citation type="submission" date="2024-05" db="EMBL/GenBank/DDBJ databases">
        <title>Genome sequencing and assembly of Indian major carp, Cirrhinus mrigala (Hamilton, 1822).</title>
        <authorList>
            <person name="Mohindra V."/>
            <person name="Chowdhury L.M."/>
            <person name="Lal K."/>
            <person name="Jena J.K."/>
        </authorList>
    </citation>
    <scope>NUCLEOTIDE SEQUENCE [LARGE SCALE GENOMIC DNA]</scope>
    <source>
        <strain evidence="1">CM1030</strain>
        <tissue evidence="1">Blood</tissue>
    </source>
</reference>